<accession>A0A9D4LM30</accession>
<dbReference type="InterPro" id="IPR052065">
    <property type="entry name" value="Compl_asym_regulator"/>
</dbReference>
<dbReference type="PANTHER" id="PTHR22906:SF21">
    <property type="entry name" value="SEMA DOMAIN-CONTAINING PROTEIN"/>
    <property type="match status" value="1"/>
</dbReference>
<dbReference type="EMBL" id="JAIWYP010000002">
    <property type="protein sequence ID" value="KAH3860389.1"/>
    <property type="molecule type" value="Genomic_DNA"/>
</dbReference>
<dbReference type="PANTHER" id="PTHR22906">
    <property type="entry name" value="PROPERDIN"/>
    <property type="match status" value="1"/>
</dbReference>
<dbReference type="Gene3D" id="2.20.100.10">
    <property type="entry name" value="Thrombospondin type-1 (TSP1) repeat"/>
    <property type="match status" value="1"/>
</dbReference>
<dbReference type="Proteomes" id="UP000828390">
    <property type="component" value="Unassembled WGS sequence"/>
</dbReference>
<sequence length="90" mass="10291">MFFFKVNGIWSTWSNYTRCTVTCGGGTRARLRKCEYTPGFQQGDACVGHNNETQQCNINMCPGRLILQVCQQGNKLVCYVKPRQYDNSRV</sequence>
<proteinExistence type="predicted"/>
<keyword evidence="2" id="KW-1015">Disulfide bond</keyword>
<dbReference type="SUPFAM" id="SSF82895">
    <property type="entry name" value="TSP-1 type 1 repeat"/>
    <property type="match status" value="1"/>
</dbReference>
<keyword evidence="4" id="KW-1185">Reference proteome</keyword>
<evidence type="ECO:0000256" key="1">
    <source>
        <dbReference type="ARBA" id="ARBA00022737"/>
    </source>
</evidence>
<dbReference type="InterPro" id="IPR036383">
    <property type="entry name" value="TSP1_rpt_sf"/>
</dbReference>
<gene>
    <name evidence="3" type="ORF">DPMN_023287</name>
</gene>
<name>A0A9D4LM30_DREPO</name>
<dbReference type="AlphaFoldDB" id="A0A9D4LM30"/>
<protein>
    <submittedName>
        <fullName evidence="3">Uncharacterized protein</fullName>
    </submittedName>
</protein>
<evidence type="ECO:0000313" key="3">
    <source>
        <dbReference type="EMBL" id="KAH3860389.1"/>
    </source>
</evidence>
<keyword evidence="1" id="KW-0677">Repeat</keyword>
<evidence type="ECO:0000313" key="4">
    <source>
        <dbReference type="Proteomes" id="UP000828390"/>
    </source>
</evidence>
<dbReference type="PROSITE" id="PS50092">
    <property type="entry name" value="TSP1"/>
    <property type="match status" value="1"/>
</dbReference>
<reference evidence="3" key="1">
    <citation type="journal article" date="2019" name="bioRxiv">
        <title>The Genome of the Zebra Mussel, Dreissena polymorpha: A Resource for Invasive Species Research.</title>
        <authorList>
            <person name="McCartney M.A."/>
            <person name="Auch B."/>
            <person name="Kono T."/>
            <person name="Mallez S."/>
            <person name="Zhang Y."/>
            <person name="Obille A."/>
            <person name="Becker A."/>
            <person name="Abrahante J.E."/>
            <person name="Garbe J."/>
            <person name="Badalamenti J.P."/>
            <person name="Herman A."/>
            <person name="Mangelson H."/>
            <person name="Liachko I."/>
            <person name="Sullivan S."/>
            <person name="Sone E.D."/>
            <person name="Koren S."/>
            <person name="Silverstein K.A.T."/>
            <person name="Beckman K.B."/>
            <person name="Gohl D.M."/>
        </authorList>
    </citation>
    <scope>NUCLEOTIDE SEQUENCE</scope>
    <source>
        <strain evidence="3">Duluth1</strain>
        <tissue evidence="3">Whole animal</tissue>
    </source>
</reference>
<dbReference type="Pfam" id="PF00090">
    <property type="entry name" value="TSP_1"/>
    <property type="match status" value="1"/>
</dbReference>
<comment type="caution">
    <text evidence="3">The sequence shown here is derived from an EMBL/GenBank/DDBJ whole genome shotgun (WGS) entry which is preliminary data.</text>
</comment>
<dbReference type="FunFam" id="2.20.100.10:FF:000001">
    <property type="entry name" value="semaphorin-5A isoform X1"/>
    <property type="match status" value="1"/>
</dbReference>
<dbReference type="SMART" id="SM00209">
    <property type="entry name" value="TSP1"/>
    <property type="match status" value="1"/>
</dbReference>
<dbReference type="InterPro" id="IPR000884">
    <property type="entry name" value="TSP1_rpt"/>
</dbReference>
<evidence type="ECO:0000256" key="2">
    <source>
        <dbReference type="ARBA" id="ARBA00023157"/>
    </source>
</evidence>
<organism evidence="3 4">
    <name type="scientific">Dreissena polymorpha</name>
    <name type="common">Zebra mussel</name>
    <name type="synonym">Mytilus polymorpha</name>
    <dbReference type="NCBI Taxonomy" id="45954"/>
    <lineage>
        <taxon>Eukaryota</taxon>
        <taxon>Metazoa</taxon>
        <taxon>Spiralia</taxon>
        <taxon>Lophotrochozoa</taxon>
        <taxon>Mollusca</taxon>
        <taxon>Bivalvia</taxon>
        <taxon>Autobranchia</taxon>
        <taxon>Heteroconchia</taxon>
        <taxon>Euheterodonta</taxon>
        <taxon>Imparidentia</taxon>
        <taxon>Neoheterodontei</taxon>
        <taxon>Myida</taxon>
        <taxon>Dreissenoidea</taxon>
        <taxon>Dreissenidae</taxon>
        <taxon>Dreissena</taxon>
    </lineage>
</organism>
<reference evidence="3" key="2">
    <citation type="submission" date="2020-11" db="EMBL/GenBank/DDBJ databases">
        <authorList>
            <person name="McCartney M.A."/>
            <person name="Auch B."/>
            <person name="Kono T."/>
            <person name="Mallez S."/>
            <person name="Becker A."/>
            <person name="Gohl D.M."/>
            <person name="Silverstein K.A.T."/>
            <person name="Koren S."/>
            <person name="Bechman K.B."/>
            <person name="Herman A."/>
            <person name="Abrahante J.E."/>
            <person name="Garbe J."/>
        </authorList>
    </citation>
    <scope>NUCLEOTIDE SEQUENCE</scope>
    <source>
        <strain evidence="3">Duluth1</strain>
        <tissue evidence="3">Whole animal</tissue>
    </source>
</reference>